<dbReference type="EMBL" id="BMIL01000012">
    <property type="protein sequence ID" value="GGC74859.1"/>
    <property type="molecule type" value="Genomic_DNA"/>
</dbReference>
<evidence type="ECO:0000313" key="3">
    <source>
        <dbReference type="EMBL" id="GGC74859.1"/>
    </source>
</evidence>
<organism evidence="3 4">
    <name type="scientific">Pedobacter quisquiliarum</name>
    <dbReference type="NCBI Taxonomy" id="1834438"/>
    <lineage>
        <taxon>Bacteria</taxon>
        <taxon>Pseudomonadati</taxon>
        <taxon>Bacteroidota</taxon>
        <taxon>Sphingobacteriia</taxon>
        <taxon>Sphingobacteriales</taxon>
        <taxon>Sphingobacteriaceae</taxon>
        <taxon>Pedobacter</taxon>
    </lineage>
</organism>
<evidence type="ECO:0000259" key="2">
    <source>
        <dbReference type="Pfam" id="PF13568"/>
    </source>
</evidence>
<comment type="caution">
    <text evidence="3">The sequence shown here is derived from an EMBL/GenBank/DDBJ whole genome shotgun (WGS) entry which is preliminary data.</text>
</comment>
<sequence length="254" mass="29234">MRKTLILLFACFGTMMSAKAQNWGGGVDEKDFNFGFTFQVLSSEYKTLKTRDWRDPYYDLTQNPPGAPLHNGFRYINAENKVGYGLGFVVNKRISKHTDLRLTPTLVFNDRILNYQFMRDESVADAPARAAVKQVIETTMIDVPLSFKLKSDRRGNFRAYMIGGLKYSMDITSAKKRSNEGKTPLEMLLQNKKNFLSYEGGLGMDLYFEHFKMSPELKYSSTFNSILEHDNNNPYSAPLNKLMLRHVTFSLFFE</sequence>
<protein>
    <recommendedName>
        <fullName evidence="2">Outer membrane protein beta-barrel domain-containing protein</fullName>
    </recommendedName>
</protein>
<reference evidence="3" key="1">
    <citation type="journal article" date="2014" name="Int. J. Syst. Evol. Microbiol.">
        <title>Complete genome sequence of Corynebacterium casei LMG S-19264T (=DSM 44701T), isolated from a smear-ripened cheese.</title>
        <authorList>
            <consortium name="US DOE Joint Genome Institute (JGI-PGF)"/>
            <person name="Walter F."/>
            <person name="Albersmeier A."/>
            <person name="Kalinowski J."/>
            <person name="Ruckert C."/>
        </authorList>
    </citation>
    <scope>NUCLEOTIDE SEQUENCE</scope>
    <source>
        <strain evidence="3">CGMCC 1.15343</strain>
    </source>
</reference>
<accession>A0A916XIX0</accession>
<evidence type="ECO:0000256" key="1">
    <source>
        <dbReference type="SAM" id="SignalP"/>
    </source>
</evidence>
<evidence type="ECO:0000313" key="4">
    <source>
        <dbReference type="Proteomes" id="UP000651668"/>
    </source>
</evidence>
<dbReference type="Pfam" id="PF13568">
    <property type="entry name" value="OMP_b-brl_2"/>
    <property type="match status" value="1"/>
</dbReference>
<gene>
    <name evidence="3" type="ORF">GCM10011387_30680</name>
</gene>
<reference evidence="3" key="2">
    <citation type="submission" date="2020-09" db="EMBL/GenBank/DDBJ databases">
        <authorList>
            <person name="Sun Q."/>
            <person name="Zhou Y."/>
        </authorList>
    </citation>
    <scope>NUCLEOTIDE SEQUENCE</scope>
    <source>
        <strain evidence="3">CGMCC 1.15343</strain>
    </source>
</reference>
<dbReference type="AlphaFoldDB" id="A0A916XIX0"/>
<keyword evidence="4" id="KW-1185">Reference proteome</keyword>
<name>A0A916XIX0_9SPHI</name>
<feature type="signal peptide" evidence="1">
    <location>
        <begin position="1"/>
        <end position="20"/>
    </location>
</feature>
<proteinExistence type="predicted"/>
<dbReference type="Proteomes" id="UP000651668">
    <property type="component" value="Unassembled WGS sequence"/>
</dbReference>
<feature type="chain" id="PRO_5037411403" description="Outer membrane protein beta-barrel domain-containing protein" evidence="1">
    <location>
        <begin position="21"/>
        <end position="254"/>
    </location>
</feature>
<keyword evidence="1" id="KW-0732">Signal</keyword>
<feature type="domain" description="Outer membrane protein beta-barrel" evidence="2">
    <location>
        <begin position="33"/>
        <end position="227"/>
    </location>
</feature>
<dbReference type="InterPro" id="IPR025665">
    <property type="entry name" value="Beta-barrel_OMP_2"/>
</dbReference>
<dbReference type="RefSeq" id="WP_229663653.1">
    <property type="nucleotide sequence ID" value="NZ_BMIL01000012.1"/>
</dbReference>